<gene>
    <name evidence="1" type="ORF">A5810_001760</name>
</gene>
<name>A0A242BEG3_ENTFC</name>
<protein>
    <submittedName>
        <fullName evidence="1">Uncharacterized protein</fullName>
    </submittedName>
</protein>
<organism evidence="1 2">
    <name type="scientific">Enterococcus faecium</name>
    <name type="common">Streptococcus faecium</name>
    <dbReference type="NCBI Taxonomy" id="1352"/>
    <lineage>
        <taxon>Bacteria</taxon>
        <taxon>Bacillati</taxon>
        <taxon>Bacillota</taxon>
        <taxon>Bacilli</taxon>
        <taxon>Lactobacillales</taxon>
        <taxon>Enterococcaceae</taxon>
        <taxon>Enterococcus</taxon>
    </lineage>
</organism>
<proteinExistence type="predicted"/>
<reference evidence="1 2" key="1">
    <citation type="submission" date="2017-05" db="EMBL/GenBank/DDBJ databases">
        <title>The Genome Sequence of Enterococcus faecium 7H8_DIV0219.</title>
        <authorList>
            <consortium name="The Broad Institute Genomics Platform"/>
            <consortium name="The Broad Institute Genomic Center for Infectious Diseases"/>
            <person name="Earl A."/>
            <person name="Manson A."/>
            <person name="Schwartman J."/>
            <person name="Gilmore M."/>
            <person name="Abouelleil A."/>
            <person name="Cao P."/>
            <person name="Chapman S."/>
            <person name="Cusick C."/>
            <person name="Shea T."/>
            <person name="Young S."/>
            <person name="Neafsey D."/>
            <person name="Nusbaum C."/>
            <person name="Birren B."/>
        </authorList>
    </citation>
    <scope>NUCLEOTIDE SEQUENCE [LARGE SCALE GENOMIC DNA]</scope>
    <source>
        <strain evidence="1 2">7H8_DIV0219</strain>
    </source>
</reference>
<dbReference type="AlphaFoldDB" id="A0A242BEG3"/>
<sequence length="446" mass="52473">MSTLTEKQVADLIQSANRKRNRYLKSDIYARDMCSLLLQNWNMRDNDTFLIEKPRTTPTIEFMAIYQQILDIHPEEFEGRDIKKIKESIQKSIYGSIHTELFSNYINELKNNNQDSFLVVPVSFYFPSYQSADLTGKYDATVIIQKQNNQINVQIYDRVQIRAIRPDKHAKKRSVHKNSWVKEELAKLTPIYRYRYELNDVQSLVDVLRVGRNHHNWREKADPFPKYKKNYYIYNKLSKCAKIEGYTSHVGTIQYVKSNSEIKNMNAALKYVLGTKTEIMIDGKKFFQTKYKTLTTERLNHTINELMFTHLKKIGYGQATENFIRNAFEVYKEAKSQRSTLDVIDKIAHKSEWGGINKNNHWTIPTEIRKSIDHTLCFSYGLPSSENKQKSCYHLTPVEICSVKIKCTESRQQQLHNIIRRISAPSFSTVVERQRRQQERGVIREV</sequence>
<accession>A0A242BEG3</accession>
<dbReference type="EMBL" id="NGKW01000003">
    <property type="protein sequence ID" value="OTN93884.1"/>
    <property type="molecule type" value="Genomic_DNA"/>
</dbReference>
<comment type="caution">
    <text evidence="1">The sequence shown here is derived from an EMBL/GenBank/DDBJ whole genome shotgun (WGS) entry which is preliminary data.</text>
</comment>
<dbReference type="Proteomes" id="UP000194885">
    <property type="component" value="Unassembled WGS sequence"/>
</dbReference>
<dbReference type="RefSeq" id="WP_086311328.1">
    <property type="nucleotide sequence ID" value="NZ_NGKW01000003.1"/>
</dbReference>
<evidence type="ECO:0000313" key="2">
    <source>
        <dbReference type="Proteomes" id="UP000194885"/>
    </source>
</evidence>
<evidence type="ECO:0000313" key="1">
    <source>
        <dbReference type="EMBL" id="OTN93884.1"/>
    </source>
</evidence>